<dbReference type="SUPFAM" id="SSF50249">
    <property type="entry name" value="Nucleic acid-binding proteins"/>
    <property type="match status" value="1"/>
</dbReference>
<comment type="subunit">
    <text evidence="6">Homotetramer. Forms an RuvA(8)-RuvB(12)-Holliday junction (HJ) complex. HJ DNA is sandwiched between 2 RuvA tetramers; dsDNA enters through RuvA and exits via RuvB. An RuvB hexamer assembles on each DNA strand where it exits the tetramer. Each RuvB hexamer is contacted by two RuvA subunits (via domain III) on 2 adjacent RuvB subunits; this complex drives branch migration. In the full resolvosome a probable DNA-RuvA(4)-RuvB(12)-RuvC(2) complex forms which resolves the HJ.</text>
</comment>
<dbReference type="Gene3D" id="1.10.150.20">
    <property type="entry name" value="5' to 3' exonuclease, C-terminal subdomain"/>
    <property type="match status" value="1"/>
</dbReference>
<dbReference type="Pfam" id="PF07499">
    <property type="entry name" value="RuvA_C"/>
    <property type="match status" value="1"/>
</dbReference>
<dbReference type="Gene3D" id="2.40.50.140">
    <property type="entry name" value="Nucleic acid-binding proteins"/>
    <property type="match status" value="1"/>
</dbReference>
<dbReference type="GO" id="GO:0006281">
    <property type="term" value="P:DNA repair"/>
    <property type="evidence" value="ECO:0007669"/>
    <property type="project" value="UniProtKB-UniRule"/>
</dbReference>
<comment type="domain">
    <text evidence="6">Has three domains with a flexible linker between the domains II and III and assumes an 'L' shape. Domain III is highly mobile and contacts RuvB.</text>
</comment>
<dbReference type="InterPro" id="IPR012340">
    <property type="entry name" value="NA-bd_OB-fold"/>
</dbReference>
<dbReference type="InterPro" id="IPR010994">
    <property type="entry name" value="RuvA_2-like"/>
</dbReference>
<dbReference type="SUPFAM" id="SSF47781">
    <property type="entry name" value="RuvA domain 2-like"/>
    <property type="match status" value="1"/>
</dbReference>
<feature type="region of interest" description="Domain I" evidence="6">
    <location>
        <begin position="1"/>
        <end position="64"/>
    </location>
</feature>
<dbReference type="GO" id="GO:0006310">
    <property type="term" value="P:DNA recombination"/>
    <property type="evidence" value="ECO:0007669"/>
    <property type="project" value="UniProtKB-UniRule"/>
</dbReference>
<protein>
    <recommendedName>
        <fullName evidence="6">Holliday junction branch migration complex subunit RuvA</fullName>
    </recommendedName>
</protein>
<keyword evidence="5 6" id="KW-0234">DNA repair</keyword>
<dbReference type="InterPro" id="IPR003583">
    <property type="entry name" value="Hlx-hairpin-Hlx_DNA-bd_motif"/>
</dbReference>
<accession>A0A2A5CFH2</accession>
<dbReference type="InterPro" id="IPR036267">
    <property type="entry name" value="RuvA_C_sf"/>
</dbReference>
<dbReference type="GO" id="GO:0005737">
    <property type="term" value="C:cytoplasm"/>
    <property type="evidence" value="ECO:0007669"/>
    <property type="project" value="UniProtKB-SubCell"/>
</dbReference>
<feature type="region of interest" description="Domain III" evidence="6">
    <location>
        <begin position="155"/>
        <end position="210"/>
    </location>
</feature>
<comment type="function">
    <text evidence="6">The RuvA-RuvB-RuvC complex processes Holliday junction (HJ) DNA during genetic recombination and DNA repair, while the RuvA-RuvB complex plays an important role in the rescue of blocked DNA replication forks via replication fork reversal (RFR). RuvA specifically binds to HJ cruciform DNA, conferring on it an open structure. The RuvB hexamer acts as an ATP-dependent pump, pulling dsDNA into and through the RuvAB complex. HJ branch migration allows RuvC to scan DNA until it finds its consensus sequence, where it cleaves and resolves the cruciform DNA.</text>
</comment>
<evidence type="ECO:0000256" key="3">
    <source>
        <dbReference type="ARBA" id="ARBA00023125"/>
    </source>
</evidence>
<dbReference type="HAMAP" id="MF_00031">
    <property type="entry name" value="DNA_HJ_migration_RuvA"/>
    <property type="match status" value="1"/>
</dbReference>
<evidence type="ECO:0000256" key="2">
    <source>
        <dbReference type="ARBA" id="ARBA00022763"/>
    </source>
</evidence>
<dbReference type="GO" id="GO:0009379">
    <property type="term" value="C:Holliday junction helicase complex"/>
    <property type="evidence" value="ECO:0007669"/>
    <property type="project" value="InterPro"/>
</dbReference>
<reference evidence="9" key="1">
    <citation type="submission" date="2017-08" db="EMBL/GenBank/DDBJ databases">
        <title>A dynamic microbial community with high functional redundancy inhabits the cold, oxic subseafloor aquifer.</title>
        <authorList>
            <person name="Tully B.J."/>
            <person name="Wheat C.G."/>
            <person name="Glazer B.T."/>
            <person name="Huber J.A."/>
        </authorList>
    </citation>
    <scope>NUCLEOTIDE SEQUENCE [LARGE SCALE GENOMIC DNA]</scope>
</reference>
<dbReference type="EMBL" id="NVWI01000003">
    <property type="protein sequence ID" value="PCJ42220.1"/>
    <property type="molecule type" value="Genomic_DNA"/>
</dbReference>
<dbReference type="GO" id="GO:0009378">
    <property type="term" value="F:four-way junction helicase activity"/>
    <property type="evidence" value="ECO:0007669"/>
    <property type="project" value="InterPro"/>
</dbReference>
<dbReference type="InterPro" id="IPR011114">
    <property type="entry name" value="RuvA_C"/>
</dbReference>
<evidence type="ECO:0000256" key="5">
    <source>
        <dbReference type="ARBA" id="ARBA00023204"/>
    </source>
</evidence>
<comment type="subcellular location">
    <subcellularLocation>
        <location evidence="6">Cytoplasm</location>
    </subcellularLocation>
</comment>
<name>A0A2A5CFH2_9GAMM</name>
<evidence type="ECO:0000313" key="9">
    <source>
        <dbReference type="Proteomes" id="UP000228987"/>
    </source>
</evidence>
<evidence type="ECO:0000256" key="6">
    <source>
        <dbReference type="HAMAP-Rule" id="MF_00031"/>
    </source>
</evidence>
<dbReference type="AlphaFoldDB" id="A0A2A5CFH2"/>
<sequence length="210" mass="23167">MIGRIKGILIEKQANQILLDVNGLAYEVEVPMSTLFQLPEAGSEAILHTHLVVREDAQLLYGFYEKHERILFRLLIKLNGVGPKLAMGILSGLNIRELAECVRHNDLNALVRLPGVGKKTAERLIIELRDKLEDWYQESNEDVPGGTSAQVSGQTNSRTIREAEDALIALGYKPQDASKAINQVALKLETEGQSLDTSILVRVALKGMTA</sequence>
<keyword evidence="3 6" id="KW-0238">DNA-binding</keyword>
<organism evidence="8 9">
    <name type="scientific">SAR86 cluster bacterium</name>
    <dbReference type="NCBI Taxonomy" id="2030880"/>
    <lineage>
        <taxon>Bacteria</taxon>
        <taxon>Pseudomonadati</taxon>
        <taxon>Pseudomonadota</taxon>
        <taxon>Gammaproteobacteria</taxon>
        <taxon>SAR86 cluster</taxon>
    </lineage>
</organism>
<keyword evidence="2 6" id="KW-0227">DNA damage</keyword>
<comment type="caution">
    <text evidence="6">Lacks conserved residue(s) required for the propagation of feature annotation.</text>
</comment>
<dbReference type="GO" id="GO:0005524">
    <property type="term" value="F:ATP binding"/>
    <property type="evidence" value="ECO:0007669"/>
    <property type="project" value="InterPro"/>
</dbReference>
<gene>
    <name evidence="6" type="primary">ruvA</name>
    <name evidence="8" type="ORF">COA71_06435</name>
</gene>
<dbReference type="InterPro" id="IPR013849">
    <property type="entry name" value="DNA_helicase_Holl-junc_RuvA_I"/>
</dbReference>
<dbReference type="Gene3D" id="1.10.8.10">
    <property type="entry name" value="DNA helicase RuvA subunit, C-terminal domain"/>
    <property type="match status" value="1"/>
</dbReference>
<dbReference type="GO" id="GO:0048476">
    <property type="term" value="C:Holliday junction resolvase complex"/>
    <property type="evidence" value="ECO:0007669"/>
    <property type="project" value="UniProtKB-UniRule"/>
</dbReference>
<dbReference type="SMART" id="SM00278">
    <property type="entry name" value="HhH1"/>
    <property type="match status" value="2"/>
</dbReference>
<dbReference type="SUPFAM" id="SSF46929">
    <property type="entry name" value="DNA helicase RuvA subunit, C-terminal domain"/>
    <property type="match status" value="1"/>
</dbReference>
<comment type="caution">
    <text evidence="8">The sequence shown here is derived from an EMBL/GenBank/DDBJ whole genome shotgun (WGS) entry which is preliminary data.</text>
</comment>
<dbReference type="Pfam" id="PF14520">
    <property type="entry name" value="HHH_5"/>
    <property type="match status" value="1"/>
</dbReference>
<feature type="domain" description="Helix-hairpin-helix DNA-binding motif class 1" evidence="7">
    <location>
        <begin position="108"/>
        <end position="127"/>
    </location>
</feature>
<keyword evidence="1 6" id="KW-0963">Cytoplasm</keyword>
<keyword evidence="4 6" id="KW-0233">DNA recombination</keyword>
<dbReference type="InterPro" id="IPR000085">
    <property type="entry name" value="RuvA"/>
</dbReference>
<dbReference type="CDD" id="cd14332">
    <property type="entry name" value="UBA_RuvA_C"/>
    <property type="match status" value="1"/>
</dbReference>
<proteinExistence type="inferred from homology"/>
<dbReference type="NCBIfam" id="TIGR00084">
    <property type="entry name" value="ruvA"/>
    <property type="match status" value="1"/>
</dbReference>
<evidence type="ECO:0000259" key="7">
    <source>
        <dbReference type="SMART" id="SM00278"/>
    </source>
</evidence>
<dbReference type="Proteomes" id="UP000228987">
    <property type="component" value="Unassembled WGS sequence"/>
</dbReference>
<dbReference type="Pfam" id="PF01330">
    <property type="entry name" value="RuvA_N"/>
    <property type="match status" value="1"/>
</dbReference>
<evidence type="ECO:0000313" key="8">
    <source>
        <dbReference type="EMBL" id="PCJ42220.1"/>
    </source>
</evidence>
<evidence type="ECO:0000256" key="1">
    <source>
        <dbReference type="ARBA" id="ARBA00022490"/>
    </source>
</evidence>
<comment type="similarity">
    <text evidence="6">Belongs to the RuvA family.</text>
</comment>
<feature type="domain" description="Helix-hairpin-helix DNA-binding motif class 1" evidence="7">
    <location>
        <begin position="73"/>
        <end position="92"/>
    </location>
</feature>
<dbReference type="GO" id="GO:0000400">
    <property type="term" value="F:four-way junction DNA binding"/>
    <property type="evidence" value="ECO:0007669"/>
    <property type="project" value="UniProtKB-UniRule"/>
</dbReference>
<evidence type="ECO:0000256" key="4">
    <source>
        <dbReference type="ARBA" id="ARBA00023172"/>
    </source>
</evidence>